<proteinExistence type="predicted"/>
<keyword evidence="1" id="KW-0732">Signal</keyword>
<dbReference type="AlphaFoldDB" id="A0A1I2A6Y3"/>
<dbReference type="EMBL" id="FOMS01000009">
    <property type="protein sequence ID" value="SFE39318.1"/>
    <property type="molecule type" value="Genomic_DNA"/>
</dbReference>
<protein>
    <submittedName>
        <fullName evidence="2">Uncharacterized protein</fullName>
    </submittedName>
</protein>
<sequence>MITASPRTLSAAALLSLFAAVPATAGETVLVSSGDGATLTEYGVAVSVYWTETDDAAAEVVATYKPVVAPAEPARLAMRLEDGDAVSFGLPGIPGLSLAFEHTGEGVRFATETLGTDYASN</sequence>
<accession>A0A1I2A6Y3</accession>
<feature type="signal peptide" evidence="1">
    <location>
        <begin position="1"/>
        <end position="25"/>
    </location>
</feature>
<organism evidence="2 3">
    <name type="scientific">Roseivivax sediminis</name>
    <dbReference type="NCBI Taxonomy" id="936889"/>
    <lineage>
        <taxon>Bacteria</taxon>
        <taxon>Pseudomonadati</taxon>
        <taxon>Pseudomonadota</taxon>
        <taxon>Alphaproteobacteria</taxon>
        <taxon>Rhodobacterales</taxon>
        <taxon>Roseobacteraceae</taxon>
        <taxon>Roseivivax</taxon>
    </lineage>
</organism>
<evidence type="ECO:0000313" key="3">
    <source>
        <dbReference type="Proteomes" id="UP000325289"/>
    </source>
</evidence>
<name>A0A1I2A6Y3_9RHOB</name>
<dbReference type="RefSeq" id="WP_149756682.1">
    <property type="nucleotide sequence ID" value="NZ_FOMS01000009.1"/>
</dbReference>
<gene>
    <name evidence="2" type="ORF">SAMN04515678_109104</name>
</gene>
<dbReference type="OrthoDB" id="7859688at2"/>
<evidence type="ECO:0000256" key="1">
    <source>
        <dbReference type="SAM" id="SignalP"/>
    </source>
</evidence>
<feature type="chain" id="PRO_5009302081" evidence="1">
    <location>
        <begin position="26"/>
        <end position="121"/>
    </location>
</feature>
<evidence type="ECO:0000313" key="2">
    <source>
        <dbReference type="EMBL" id="SFE39318.1"/>
    </source>
</evidence>
<dbReference type="Proteomes" id="UP000325289">
    <property type="component" value="Unassembled WGS sequence"/>
</dbReference>
<keyword evidence="3" id="KW-1185">Reference proteome</keyword>
<reference evidence="2 3" key="1">
    <citation type="submission" date="2016-10" db="EMBL/GenBank/DDBJ databases">
        <authorList>
            <person name="Varghese N."/>
            <person name="Submissions S."/>
        </authorList>
    </citation>
    <scope>NUCLEOTIDE SEQUENCE [LARGE SCALE GENOMIC DNA]</scope>
    <source>
        <strain evidence="3">YIM D21,KCTC 23444,ACCC 10710</strain>
    </source>
</reference>